<protein>
    <recommendedName>
        <fullName evidence="2">Helix-turn-helix domain-containing protein</fullName>
    </recommendedName>
</protein>
<sequence>MAVMATRTTAGDRRTQTRAKGSTGRGRTASGLSVIEGSPGFSAAVDDALRSVSEPVRESFLRGVGENDDLDAALWGPGPTPTQRKEAALENLRRQFTARHAVVGHSLTRAEAAELLEVSEQAVLDRIKSGDLLGLKKGREWRLPLWQFNAGCAHGFVPGLARLRDEFPGGLVSLTEWVTAPNVDLDGATPAQALAGDRVDEVIAVAAIATSAAW</sequence>
<dbReference type="STRING" id="1108045.GORHZ_118_00440"/>
<gene>
    <name evidence="3" type="ORF">GORHZ_118_00440</name>
</gene>
<evidence type="ECO:0000256" key="1">
    <source>
        <dbReference type="SAM" id="MobiDB-lite"/>
    </source>
</evidence>
<dbReference type="EMBL" id="BAHC01000118">
    <property type="protein sequence ID" value="GAB90828.1"/>
    <property type="molecule type" value="Genomic_DNA"/>
</dbReference>
<dbReference type="AlphaFoldDB" id="K6V418"/>
<reference evidence="3 4" key="1">
    <citation type="submission" date="2012-08" db="EMBL/GenBank/DDBJ databases">
        <title>Whole genome shotgun sequence of Gordonia rhizosphera NBRC 16068.</title>
        <authorList>
            <person name="Takarada H."/>
            <person name="Isaki S."/>
            <person name="Hosoyama A."/>
            <person name="Tsuchikane K."/>
            <person name="Katsumata H."/>
            <person name="Baba S."/>
            <person name="Ohji S."/>
            <person name="Yamazaki S."/>
            <person name="Fujita N."/>
        </authorList>
    </citation>
    <scope>NUCLEOTIDE SEQUENCE [LARGE SCALE GENOMIC DNA]</scope>
    <source>
        <strain evidence="3 4">NBRC 16068</strain>
    </source>
</reference>
<evidence type="ECO:0000313" key="3">
    <source>
        <dbReference type="EMBL" id="GAB90828.1"/>
    </source>
</evidence>
<name>K6V418_9ACTN</name>
<keyword evidence="4" id="KW-1185">Reference proteome</keyword>
<proteinExistence type="predicted"/>
<feature type="region of interest" description="Disordered" evidence="1">
    <location>
        <begin position="1"/>
        <end position="36"/>
    </location>
</feature>
<dbReference type="eggNOG" id="ENOG5031I58">
    <property type="taxonomic scope" value="Bacteria"/>
</dbReference>
<accession>K6V418</accession>
<feature type="domain" description="Helix-turn-helix" evidence="2">
    <location>
        <begin position="107"/>
        <end position="148"/>
    </location>
</feature>
<dbReference type="Pfam" id="PF12728">
    <property type="entry name" value="HTH_17"/>
    <property type="match status" value="1"/>
</dbReference>
<dbReference type="InterPro" id="IPR041657">
    <property type="entry name" value="HTH_17"/>
</dbReference>
<dbReference type="Proteomes" id="UP000008363">
    <property type="component" value="Unassembled WGS sequence"/>
</dbReference>
<evidence type="ECO:0000313" key="4">
    <source>
        <dbReference type="Proteomes" id="UP000008363"/>
    </source>
</evidence>
<evidence type="ECO:0000259" key="2">
    <source>
        <dbReference type="Pfam" id="PF12728"/>
    </source>
</evidence>
<organism evidence="3 4">
    <name type="scientific">Gordonia rhizosphera NBRC 16068</name>
    <dbReference type="NCBI Taxonomy" id="1108045"/>
    <lineage>
        <taxon>Bacteria</taxon>
        <taxon>Bacillati</taxon>
        <taxon>Actinomycetota</taxon>
        <taxon>Actinomycetes</taxon>
        <taxon>Mycobacteriales</taxon>
        <taxon>Gordoniaceae</taxon>
        <taxon>Gordonia</taxon>
    </lineage>
</organism>
<comment type="caution">
    <text evidence="3">The sequence shown here is derived from an EMBL/GenBank/DDBJ whole genome shotgun (WGS) entry which is preliminary data.</text>
</comment>